<dbReference type="GO" id="GO:0032259">
    <property type="term" value="P:methylation"/>
    <property type="evidence" value="ECO:0007669"/>
    <property type="project" value="UniProtKB-KW"/>
</dbReference>
<name>A0A9E4ZN68_9EURY</name>
<dbReference type="SUPFAM" id="SSF53335">
    <property type="entry name" value="S-adenosyl-L-methionine-dependent methyltransferases"/>
    <property type="match status" value="1"/>
</dbReference>
<reference evidence="2" key="1">
    <citation type="submission" date="2019-06" db="EMBL/GenBank/DDBJ databases">
        <title>Methanoculleus strain from Tamsui River, Taipei, Taiwan.</title>
        <authorList>
            <person name="You Y.-T."/>
            <person name="Chen S.-C."/>
            <person name="Lai S.-J."/>
            <person name="Lee Y.-C."/>
            <person name="Lai M.-C."/>
        </authorList>
    </citation>
    <scope>NUCLEOTIDE SEQUENCE</scope>
    <source>
        <strain evidence="2">Afa-1</strain>
    </source>
</reference>
<keyword evidence="2" id="KW-0808">Transferase</keyword>
<dbReference type="Pfam" id="PF08241">
    <property type="entry name" value="Methyltransf_11"/>
    <property type="match status" value="1"/>
</dbReference>
<organism evidence="2 3">
    <name type="scientific">Methanoculleus formosensis</name>
    <dbReference type="NCBI Taxonomy" id="2590886"/>
    <lineage>
        <taxon>Archaea</taxon>
        <taxon>Methanobacteriati</taxon>
        <taxon>Methanobacteriota</taxon>
        <taxon>Stenosarchaea group</taxon>
        <taxon>Methanomicrobia</taxon>
        <taxon>Methanomicrobiales</taxon>
        <taxon>Methanomicrobiaceae</taxon>
        <taxon>Methanoculleus</taxon>
    </lineage>
</organism>
<feature type="domain" description="Methyltransferase type 11" evidence="1">
    <location>
        <begin position="57"/>
        <end position="134"/>
    </location>
</feature>
<comment type="caution">
    <text evidence="2">The sequence shown here is derived from an EMBL/GenBank/DDBJ whole genome shotgun (WGS) entry which is preliminary data.</text>
</comment>
<protein>
    <submittedName>
        <fullName evidence="2">Class I SAM-dependent methyltransferase</fullName>
    </submittedName>
</protein>
<evidence type="ECO:0000313" key="2">
    <source>
        <dbReference type="EMBL" id="MCT8338199.1"/>
    </source>
</evidence>
<dbReference type="EMBL" id="VHLL01000010">
    <property type="protein sequence ID" value="MCT8338199.1"/>
    <property type="molecule type" value="Genomic_DNA"/>
</dbReference>
<dbReference type="Gene3D" id="3.40.50.150">
    <property type="entry name" value="Vaccinia Virus protein VP39"/>
    <property type="match status" value="1"/>
</dbReference>
<dbReference type="InterPro" id="IPR013216">
    <property type="entry name" value="Methyltransf_11"/>
</dbReference>
<dbReference type="GO" id="GO:0008757">
    <property type="term" value="F:S-adenosylmethionine-dependent methyltransferase activity"/>
    <property type="evidence" value="ECO:0007669"/>
    <property type="project" value="InterPro"/>
</dbReference>
<dbReference type="InterPro" id="IPR029063">
    <property type="entry name" value="SAM-dependent_MTases_sf"/>
</dbReference>
<proteinExistence type="predicted"/>
<keyword evidence="2" id="KW-0489">Methyltransferase</keyword>
<dbReference type="Proteomes" id="UP001065682">
    <property type="component" value="Unassembled WGS sequence"/>
</dbReference>
<gene>
    <name evidence="2" type="ORF">FKB36_12045</name>
</gene>
<sequence>MSLPYPHGREGECSAMDLELKHYNQKEVWEIYAENTTEIARAKETVTYIPDEVASVLDIGCGNGIITNLIDREVVIGMDFADLPLRNVKKDAIRASIDSLPFKEGTFDLVLMTEVLEHLPNRVYRKALREIGRLQAKYLLISIPFEENLEANQCKCGSCGSIFHPAHHYRTFNEDWFVEEFPDYDAMLVRYTTYKTAPNPHLVQLRHRCRTYSGYRNASCPECGGRAAQPRIILRYAFGALDLLDKKVKESFRITRPCHQVVLLMRR</sequence>
<keyword evidence="3" id="KW-1185">Reference proteome</keyword>
<dbReference type="CDD" id="cd02440">
    <property type="entry name" value="AdoMet_MTases"/>
    <property type="match status" value="1"/>
</dbReference>
<evidence type="ECO:0000259" key="1">
    <source>
        <dbReference type="Pfam" id="PF08241"/>
    </source>
</evidence>
<accession>A0A9E4ZN68</accession>
<dbReference type="PANTHER" id="PTHR43464">
    <property type="entry name" value="METHYLTRANSFERASE"/>
    <property type="match status" value="1"/>
</dbReference>
<dbReference type="AlphaFoldDB" id="A0A9E4ZN68"/>
<evidence type="ECO:0000313" key="3">
    <source>
        <dbReference type="Proteomes" id="UP001065682"/>
    </source>
</evidence>